<comment type="caution">
    <text evidence="2">The sequence shown here is derived from an EMBL/GenBank/DDBJ whole genome shotgun (WGS) entry which is preliminary data.</text>
</comment>
<feature type="region of interest" description="Disordered" evidence="1">
    <location>
        <begin position="1"/>
        <end position="24"/>
    </location>
</feature>
<evidence type="ECO:0000313" key="3">
    <source>
        <dbReference type="Proteomes" id="UP000717752"/>
    </source>
</evidence>
<sequence length="792" mass="86287">MKNLTNRSAGTATVSAQPPSDHAVMRTDDLTFGMPPRLFRSPDVSPNSPLRISTGTETILDIFRKPDLSTLLQGSSRHFLDIMQDMAGSGVRPAAESFAHLESWWRKNAKLVTTDGVRAKPGIKITVKDVLAALDRGTTGNSDKDAAIDTAMQSRFADAAKTYLIEGTAPSPEMRGVFEQFRDWLLSIYRRLVALDISLSPDVAAIFFRMLASDTAIEMAQADVGGDEPVFASAGLPQPQYDHLLKLRALAAQEAKAQLLRQMMEPVRREGQKAYKAEKASVQREVEKEINATSLYRAVEWMANRRWLDMETPAPAGDIRFDKAALEARYGAGILEALPQGEHPLYTDEGGLDPDIVADLFGLGSGDELVAAMTRAPARADAIAFEVERVMLQRHGDMLIDGSAEERAIAAVHNDRRAEWLAAELKAIIKVAGDGEGLTVAEAEAYALSATAGMEVGDAMDGARFLAAGRRTGLEAARLGDELAQDESWRERASRDIAGEGEMQTGPHAVQDERIGKLITAKRRQLLNHAIYAESLKVTREVEEFEAEAARLASGQAREKLAEASRRDNGHIDYLGAIDALLGRYGLGGRPDDERVGQNDPRMALRNYVMAMKEAGRENELAIADSVLIASGRQSYKEITLERFRALMAAVKNLEHAAERASQLTDADGEADYDEIVTALADAIGKAPLPAASGFLDLPHLDPALEAVTQLRQIGGIAYQAIKAPLDAAADRLALRREKAAADLQALYDLYPPRRSARWRSPVTCRRSANPCRNGRRSPLHSIPAMRRTAGG</sequence>
<name>A0ABS7GYC3_9HYPH</name>
<evidence type="ECO:0000313" key="2">
    <source>
        <dbReference type="EMBL" id="MBW9054870.1"/>
    </source>
</evidence>
<dbReference type="EMBL" id="JAEUAK010000008">
    <property type="protein sequence ID" value="MBW9054870.1"/>
    <property type="molecule type" value="Genomic_DNA"/>
</dbReference>
<feature type="region of interest" description="Disordered" evidence="1">
    <location>
        <begin position="765"/>
        <end position="792"/>
    </location>
</feature>
<keyword evidence="3" id="KW-1185">Reference proteome</keyword>
<accession>A0ABS7GYC3</accession>
<protein>
    <submittedName>
        <fullName evidence="2">Uncharacterized protein</fullName>
    </submittedName>
</protein>
<dbReference type="Proteomes" id="UP000717752">
    <property type="component" value="Unassembled WGS sequence"/>
</dbReference>
<gene>
    <name evidence="2" type="ORF">JNB85_20920</name>
</gene>
<proteinExistence type="predicted"/>
<feature type="compositionally biased region" description="Polar residues" evidence="1">
    <location>
        <begin position="1"/>
        <end position="18"/>
    </location>
</feature>
<reference evidence="2 3" key="1">
    <citation type="journal article" date="2021" name="MBio">
        <title>Poor Competitiveness of Bradyrhizobium in Pigeon Pea Root Colonization in Indian Soils.</title>
        <authorList>
            <person name="Chalasani D."/>
            <person name="Basu A."/>
            <person name="Pullabhotla S.V.S.R.N."/>
            <person name="Jorrin B."/>
            <person name="Neal A.L."/>
            <person name="Poole P.S."/>
            <person name="Podile A.R."/>
            <person name="Tkacz A."/>
        </authorList>
    </citation>
    <scope>NUCLEOTIDE SEQUENCE [LARGE SCALE GENOMIC DNA]</scope>
    <source>
        <strain evidence="2 3">HU56</strain>
    </source>
</reference>
<organism evidence="2 3">
    <name type="scientific">Rhizobium mesosinicum</name>
    <dbReference type="NCBI Taxonomy" id="335017"/>
    <lineage>
        <taxon>Bacteria</taxon>
        <taxon>Pseudomonadati</taxon>
        <taxon>Pseudomonadota</taxon>
        <taxon>Alphaproteobacteria</taxon>
        <taxon>Hyphomicrobiales</taxon>
        <taxon>Rhizobiaceae</taxon>
        <taxon>Rhizobium/Agrobacterium group</taxon>
        <taxon>Rhizobium</taxon>
    </lineage>
</organism>
<dbReference type="RefSeq" id="WP_220336216.1">
    <property type="nucleotide sequence ID" value="NZ_JAEUAK010000008.1"/>
</dbReference>
<evidence type="ECO:0000256" key="1">
    <source>
        <dbReference type="SAM" id="MobiDB-lite"/>
    </source>
</evidence>